<evidence type="ECO:0000256" key="1">
    <source>
        <dbReference type="SAM" id="MobiDB-lite"/>
    </source>
</evidence>
<feature type="domain" description="Vacuolar protein sorting-associated protein 13 VPS13 adaptor binding" evidence="2">
    <location>
        <begin position="2059"/>
        <end position="2478"/>
    </location>
</feature>
<dbReference type="GO" id="GO:0006623">
    <property type="term" value="P:protein targeting to vacuole"/>
    <property type="evidence" value="ECO:0007669"/>
    <property type="project" value="TreeGrafter"/>
</dbReference>
<sequence length="3138" mass="352088">MPLKTIIRRRLLSLLNPWLLHEPQLHLQLGFLNSLAVATNLRFDVSLLNRLFDSPSRLFLTDVTVERVTLRFSTCHSPAIAIKLHGVRVVLSFVNPEEEGCHARRLRTSKYDYSHYLKKNLSVLDPEGCSLHNILERILFTLPERNDFTASFLNLILKNCHLEADHIHMEVQFPILNDEFMVFGEIKELSARSKYLDKKCLLRDFFSTIFIPMKESSYIVDGIGFRIGLRGKNHTDHVLLSSDVHGFIKLRDFKVADSSLCFPELACSLSPDDISACIVFDKLLSDKYNQTRSGKELWRIVASRIGHVTVTPRMSLRRLVGVLGHWIHYVNAYENIFLLTGYSTGHIWKRSISEMAKNKPILSSARYHWEVISDIEKKLPAEGIALARRIARHRAAVKVLSECDDECVSPGNFFRPFLFVLALMWKAISKIIHCILSIFFEKKVVQDPDIDGCLGSLTKDYQRCCFVLNFGKIRISVSQINEIQPSVYEKLQSQTGISYWDFLSICVCIDALLLISVKDIFEQRVTVSCGQVKVEPASRTVSAEESTMNMLSAANGIGNSGINDKESILCVEPAKIFLISETDAAQAGESHDSLIGSFMRKLSVSWKRICSNFNESEIKYSENPCLLFNVEISSTCPDDKNLDFGFCECGLMLGKLNLVLTHSSVSSVCLLLSQIQHAICWEHRRETPIASNFVDRTEVAWADKYEFYSKGFIMALLQKLPEKHIRFGVFVDGPCVRFSHRSKADLGGQGIIGASQGNFDLTFDFHEIELVLGSPSLFDMAPLTCQLGLDDAKAECTTLEPHVIEIPKPNNDKYISSGKISVGSYLHLNGINACLEKSAEKHQIQLFVLKPITVQILSFRDFIYSLSTTMSAFSAALDITAGGFTVLSFLDEVYMIYKAITSLSSVVSYLFSSFEDVDWIYHEIMNQEALFAGLDRIEGTLQGALLANNMFSFFIKGTFRLKAIDVILHNSRTSDNVESSTSKFDFLTGNKMAVQELPDSGIWISVEQTTTIISCQEGKMDLLTDLSGIMSLIFKYQNSIGKNNDHILLENLLLRSVNCLHEISLSGSNFTLCLGRVQSTSPSGNESKTLCSSNSDDISMPASASHWLLINVAVTNAFVGRCSMKSNLFLAHQLNEIQSLLSIGGEFQMISWEIQGGFIVLDTTSLGMVIDNYSSYLHYIGNLVSDAHHQSNKGIKKGEHGKERNDLNDENDQGTVCTSQQAESALPDAFDFSMSHSALVFALENESGDIREIVLEVDIHLKFELATTRRKLTVDLSHLSILSQIIHEKIEDETEIPHFSSVKSEDLSPYLASADPLSGFQNFGEFNSVSDASSSRDPIPVQASHPHQILKDLRAFMSLERPDDGSLHLYRCWSGTGSLSGFDMTLSLSEIQSILLMASSLSLLSSENTTKELERNHRSTSQDVENSLEALIPDGAIVAIQDVNQHMYLAVEGEEKTFNIGGVIHYSLVGERALFRVKHCIQRRWKSTVLWFSLISLFAKSDMGVPLRLNCRPGSCFVDISCTNDGGSALWRVFPLQAESYERITDWEACNQLTKRTFYLENKRNNSAIAFVDGSLEFVRKPGNPIKFKVFRDMSVVYDVSEAATYPRMALQTRLHSNEESTSWQGGKLPCVDIKIEKISLNIVHELSDTEDLFPLICLFMNNTQLAIQSLTTKSRVIGTSSAVVNYFDAQRNLWGELLHPVEICIFYRSNVQTQLSKYASPAVPVNNFCTVKQLDISLSENSLDVLLFMIGKLNLSGPYSLRSSVILANCCKVENQSGLNLLLHVNQQRMTIPRKQSASILLRRLSDFKNQDSEASTSVSIQLADFGSFATSSIHLLLSQTQTIAQRTRIISNEGSRTFPGPICVVSTFRNSEVGLSVVVSPLIRIHNETGFSMELQFQRPDPKEDEFASALLRPGDSIDDSMAMFDAINFSGGVKRALMSLSIGNFLFSFRPKMTEELIKSESSLSVEWSDCIKGGKAVRLSGLFDKLNYRVRKALYAKSVKCSFSTAHCILKSEGVSVANMHFLIQTIAREIPVATPDKSGAELKNEKSPVSLQEQKEIYILPTVRMTNLLHSEIDVLLSETDQSNPVGYENIGKQATISCGSTVEFYANPAVIYFTITLIACNSSSKPVNSGEYVKKLLKQTNDLQHLDIYLEFDGGKFFATLRLYRGNRGMLEVVAFTSYSIKNDTHLPIYVLATKRWPLSRTELENLNSNILSELGLCLPPKSTRSWFLNSKRVQLKLLEDHTSEALLDFDSLSGLAEISFKKEEGSGVKSVTKLGVSTGPSSGEIVVPSQTVTLVPRYVICNESERCISVRQCYFQDEVAGVISIDSKQRMALQLKEGLSNTREFNVFEHFIRKHRSSNENSLFYIQIQTNEPGWGWSGPVCIASLGHFFLKFRKQSNEVSVSDSKMTQFGAVHVVENGSTLVLSFYMPPNLSLPYRIENYLHDLSITYYQKGSLEPEFLGPTRSADYVWDDLTLPRRLVVRINDSFHLHEIKLDKVRAWKPFNKLGQQRALVPSLLLDKRSRDQMESFSENNGMEMAKVGYEIYAEGSTRVLRICEISDSFMRDSVIDLYAKIQLRVSQFAIHLLENGKQEEDANEPKDLTPIVVVKLGNLQMISVSNNHQRYNQFNVQNVNLELKWNGAPFASMLRRHQLDYSDLDDSVLKVVFVLVTPSSDVKQFKYSSIFLQPIDLNLDEETLMKIAPFWRTSLSDSESQRFYFDHFEIHPIKIIANFIPGEPHSSYSSTQEALRSLIHSVVKVPPIKNMVVELNGVLITHALITVRELFIKCAQHYSWYAMRAIYIAKGSPLLPPDFVSIFDDLASSSLDVFFDPSRGLANFPGLTLGTFKFISKCIKDKGFSGTKRYFGDLGKTLRSAGSNIVFAAVAEISDSILKGAEANGFNGLVSGFHQGILKLAMEPSVLGTAMMEGGPDRKILLDRSPGVDELYIEGYIQAMLDTVYKQEYLRVRVIDNQVILKNLPPNHSLINEIMDRVKEFLVSKALLKGDPSTVSHPLRRLRGESEWRIGPTVLTLCEHLFVSFAIRILRRQANKFISNIEWKKQSEVNNQEDVPAADSSQQVQKANFIRKLGIGKFVLSGLLAYIDGRLCRSIPHPVARRVVSGFLLSFIDQNNDK</sequence>
<dbReference type="PANTHER" id="PTHR16166:SF130">
    <property type="entry name" value="PROTEIN SORTING-ASSOCIATED PROTEIN, PUTATIVE (DUF1162)-RELATED"/>
    <property type="match status" value="1"/>
</dbReference>
<dbReference type="Proteomes" id="UP001372338">
    <property type="component" value="Unassembled WGS sequence"/>
</dbReference>
<accession>A0AAN9E8Z3</accession>
<name>A0AAN9E8Z3_CROPI</name>
<organism evidence="3 4">
    <name type="scientific">Crotalaria pallida</name>
    <name type="common">Smooth rattlebox</name>
    <name type="synonym">Crotalaria striata</name>
    <dbReference type="NCBI Taxonomy" id="3830"/>
    <lineage>
        <taxon>Eukaryota</taxon>
        <taxon>Viridiplantae</taxon>
        <taxon>Streptophyta</taxon>
        <taxon>Embryophyta</taxon>
        <taxon>Tracheophyta</taxon>
        <taxon>Spermatophyta</taxon>
        <taxon>Magnoliopsida</taxon>
        <taxon>eudicotyledons</taxon>
        <taxon>Gunneridae</taxon>
        <taxon>Pentapetalae</taxon>
        <taxon>rosids</taxon>
        <taxon>fabids</taxon>
        <taxon>Fabales</taxon>
        <taxon>Fabaceae</taxon>
        <taxon>Papilionoideae</taxon>
        <taxon>50 kb inversion clade</taxon>
        <taxon>genistoids sensu lato</taxon>
        <taxon>core genistoids</taxon>
        <taxon>Crotalarieae</taxon>
        <taxon>Crotalaria</taxon>
    </lineage>
</organism>
<comment type="caution">
    <text evidence="3">The sequence shown here is derived from an EMBL/GenBank/DDBJ whole genome shotgun (WGS) entry which is preliminary data.</text>
</comment>
<feature type="compositionally biased region" description="Basic and acidic residues" evidence="1">
    <location>
        <begin position="1196"/>
        <end position="1207"/>
    </location>
</feature>
<protein>
    <recommendedName>
        <fullName evidence="2">Vacuolar protein sorting-associated protein 13 VPS13 adaptor binding domain-containing protein</fullName>
    </recommendedName>
</protein>
<dbReference type="Pfam" id="PF25036">
    <property type="entry name" value="VPS13_VAB"/>
    <property type="match status" value="1"/>
</dbReference>
<evidence type="ECO:0000259" key="2">
    <source>
        <dbReference type="Pfam" id="PF25036"/>
    </source>
</evidence>
<keyword evidence="4" id="KW-1185">Reference proteome</keyword>
<evidence type="ECO:0000313" key="4">
    <source>
        <dbReference type="Proteomes" id="UP001372338"/>
    </source>
</evidence>
<gene>
    <name evidence="3" type="ORF">RIF29_34030</name>
</gene>
<evidence type="ECO:0000313" key="3">
    <source>
        <dbReference type="EMBL" id="KAK7251111.1"/>
    </source>
</evidence>
<dbReference type="EMBL" id="JAYWIO010000007">
    <property type="protein sequence ID" value="KAK7251111.1"/>
    <property type="molecule type" value="Genomic_DNA"/>
</dbReference>
<dbReference type="InterPro" id="IPR026847">
    <property type="entry name" value="VPS13"/>
</dbReference>
<reference evidence="3 4" key="1">
    <citation type="submission" date="2024-01" db="EMBL/GenBank/DDBJ databases">
        <title>The genomes of 5 underutilized Papilionoideae crops provide insights into root nodulation and disease resistanc.</title>
        <authorList>
            <person name="Yuan L."/>
        </authorList>
    </citation>
    <scope>NUCLEOTIDE SEQUENCE [LARGE SCALE GENOMIC DNA]</scope>
    <source>
        <strain evidence="3">ZHUSHIDOU_FW_LH</strain>
        <tissue evidence="3">Leaf</tissue>
    </source>
</reference>
<dbReference type="InterPro" id="IPR009543">
    <property type="entry name" value="VPS13_VAB"/>
</dbReference>
<dbReference type="GO" id="GO:0045053">
    <property type="term" value="P:protein retention in Golgi apparatus"/>
    <property type="evidence" value="ECO:0007669"/>
    <property type="project" value="TreeGrafter"/>
</dbReference>
<dbReference type="PANTHER" id="PTHR16166">
    <property type="entry name" value="VACUOLAR PROTEIN SORTING-ASSOCIATED PROTEIN VPS13"/>
    <property type="match status" value="1"/>
</dbReference>
<proteinExistence type="predicted"/>
<feature type="region of interest" description="Disordered" evidence="1">
    <location>
        <begin position="1191"/>
        <end position="1214"/>
    </location>
</feature>